<sequence>MMPKGRSCAYYKCLIANYLSVNERVLWSVTVQSLRRFIKYSGESAQFPVYVTFDDWTNHPCLQALLIKCYRLRRLDVYLLYWRNTSIIVTDSVKRCVNENDDLWSELFDVWNFDEAQAIDSKELFMQNNCVPSLFLTLERISSADEIDHTVLQILETYSYEEIAQLLSRYCTKENFNQLVNVCTNVQKHEAGGACASWHRFVELKAALNKLGILHRVQLRPDNDYKFLKQVCGRTNTNG</sequence>
<keyword evidence="2" id="KW-1185">Reference proteome</keyword>
<dbReference type="EMBL" id="KX855660">
    <property type="protein sequence ID" value="AQQ80351.1"/>
    <property type="molecule type" value="Genomic_DNA"/>
</dbReference>
<dbReference type="KEGG" id="vg:39105762"/>
<dbReference type="RefSeq" id="YP_009345802.1">
    <property type="nucleotide sequence ID" value="NC_033780.2"/>
</dbReference>
<reference evidence="1 2" key="1">
    <citation type="journal article" date="2017" name="PLoS ONE">
        <title>The Complete Genome Sequence of a Second Distinct Betabaculovirus from the True Armyworm, Mythimna unipuncta.</title>
        <authorList>
            <person name="Harrison R.L."/>
            <person name="Rowley D.L."/>
            <person name="Mowery J."/>
            <person name="Bauchan G.R."/>
            <person name="Theilmann D.A."/>
            <person name="Rohrmann G.F."/>
            <person name="Erlandson M.A."/>
        </authorList>
    </citation>
    <scope>NUCLEOTIDE SEQUENCE [LARGE SCALE GENOMIC DNA]</scope>
    <source>
        <strain evidence="1">MyunGV#8</strain>
    </source>
</reference>
<proteinExistence type="predicted"/>
<accession>A0A1S5YDZ5</accession>
<organism evidence="1 2">
    <name type="scientific">Betabaculovirus altermyunipunctae</name>
    <dbReference type="NCBI Taxonomy" id="3051996"/>
    <lineage>
        <taxon>Viruses</taxon>
        <taxon>Viruses incertae sedis</taxon>
        <taxon>Naldaviricetes</taxon>
        <taxon>Lefavirales</taxon>
        <taxon>Baculoviridae</taxon>
        <taxon>Betabaculovirus</taxon>
    </lineage>
</organism>
<dbReference type="Proteomes" id="UP000203651">
    <property type="component" value="Segment"/>
</dbReference>
<name>A0A1S5YDZ5_9BBAC</name>
<evidence type="ECO:0000313" key="2">
    <source>
        <dbReference type="Proteomes" id="UP000203651"/>
    </source>
</evidence>
<protein>
    <submittedName>
        <fullName evidence="1">ORF84</fullName>
    </submittedName>
</protein>
<dbReference type="GeneID" id="39105762"/>
<evidence type="ECO:0000313" key="1">
    <source>
        <dbReference type="EMBL" id="AQQ80351.1"/>
    </source>
</evidence>